<feature type="transmembrane region" description="Helical" evidence="11">
    <location>
        <begin position="191"/>
        <end position="213"/>
    </location>
</feature>
<gene>
    <name evidence="14" type="primary">LOC100908938</name>
</gene>
<feature type="domain" description="G-protein coupled receptors family 1 profile" evidence="12">
    <location>
        <begin position="44"/>
        <end position="382"/>
    </location>
</feature>
<feature type="transmembrane region" description="Helical" evidence="11">
    <location>
        <begin position="749"/>
        <end position="770"/>
    </location>
</feature>
<reference evidence="14" key="1">
    <citation type="submission" date="2025-08" db="UniProtKB">
        <authorList>
            <consortium name="RefSeq"/>
        </authorList>
    </citation>
    <scope>IDENTIFICATION</scope>
</reference>
<keyword evidence="8 10" id="KW-0675">Receptor</keyword>
<dbReference type="PROSITE" id="PS50262">
    <property type="entry name" value="G_PROTEIN_RECEP_F1_2"/>
    <property type="match status" value="1"/>
</dbReference>
<dbReference type="PANTHER" id="PTHR24238:SF75">
    <property type="entry name" value="CHOLECYSTOKININ-LIKE RECEPTOR AT 17D1-RELATED"/>
    <property type="match status" value="1"/>
</dbReference>
<keyword evidence="9 10" id="KW-0807">Transducer</keyword>
<feature type="transmembrane region" description="Helical" evidence="11">
    <location>
        <begin position="29"/>
        <end position="52"/>
    </location>
</feature>
<keyword evidence="6 10" id="KW-0297">G-protein coupled receptor</keyword>
<feature type="transmembrane region" description="Helical" evidence="11">
    <location>
        <begin position="144"/>
        <end position="165"/>
    </location>
</feature>
<feature type="transmembrane region" description="Helical" evidence="11">
    <location>
        <begin position="648"/>
        <end position="667"/>
    </location>
</feature>
<evidence type="ECO:0000256" key="10">
    <source>
        <dbReference type="RuleBase" id="RU000688"/>
    </source>
</evidence>
<evidence type="ECO:0000256" key="2">
    <source>
        <dbReference type="ARBA" id="ARBA00010663"/>
    </source>
</evidence>
<dbReference type="KEGG" id="goe:100908938"/>
<dbReference type="Pfam" id="PF02932">
    <property type="entry name" value="Neur_chan_memb"/>
    <property type="match status" value="1"/>
</dbReference>
<dbReference type="InterPro" id="IPR017452">
    <property type="entry name" value="GPCR_Rhodpsn_7TM"/>
</dbReference>
<keyword evidence="4 10" id="KW-0812">Transmembrane</keyword>
<dbReference type="PANTHER" id="PTHR24238">
    <property type="entry name" value="G-PROTEIN COUPLED RECEPTOR"/>
    <property type="match status" value="1"/>
</dbReference>
<dbReference type="InterPro" id="IPR000276">
    <property type="entry name" value="GPCR_Rhodpsn"/>
</dbReference>
<keyword evidence="7 11" id="KW-0472">Membrane</keyword>
<dbReference type="GO" id="GO:0004983">
    <property type="term" value="F:neuropeptide Y receptor activity"/>
    <property type="evidence" value="ECO:0007669"/>
    <property type="project" value="InterPro"/>
</dbReference>
<evidence type="ECO:0000313" key="13">
    <source>
        <dbReference type="Proteomes" id="UP000694867"/>
    </source>
</evidence>
<evidence type="ECO:0000256" key="1">
    <source>
        <dbReference type="ARBA" id="ARBA00004651"/>
    </source>
</evidence>
<dbReference type="SMART" id="SM01381">
    <property type="entry name" value="7TM_GPCR_Srsx"/>
    <property type="match status" value="1"/>
</dbReference>
<evidence type="ECO:0000313" key="14">
    <source>
        <dbReference type="RefSeq" id="XP_028967749.1"/>
    </source>
</evidence>
<dbReference type="InterPro" id="IPR018000">
    <property type="entry name" value="Neurotransmitter_ion_chnl_CS"/>
</dbReference>
<dbReference type="Pfam" id="PF00001">
    <property type="entry name" value="7tm_1"/>
    <property type="match status" value="1"/>
</dbReference>
<dbReference type="AlphaFoldDB" id="A0AAJ7SFW1"/>
<dbReference type="Gene3D" id="2.70.170.10">
    <property type="entry name" value="Neurotransmitter-gated ion-channel ligand-binding domain"/>
    <property type="match status" value="1"/>
</dbReference>
<dbReference type="SUPFAM" id="SSF81321">
    <property type="entry name" value="Family A G protein-coupled receptor-like"/>
    <property type="match status" value="1"/>
</dbReference>
<dbReference type="GO" id="GO:0005886">
    <property type="term" value="C:plasma membrane"/>
    <property type="evidence" value="ECO:0007669"/>
    <property type="project" value="UniProtKB-SubCell"/>
</dbReference>
<dbReference type="GeneID" id="100908938"/>
<dbReference type="InterPro" id="IPR000611">
    <property type="entry name" value="NPY_rcpt"/>
</dbReference>
<dbReference type="Pfam" id="PF02931">
    <property type="entry name" value="Neur_chan_LBD"/>
    <property type="match status" value="1"/>
</dbReference>
<evidence type="ECO:0000256" key="6">
    <source>
        <dbReference type="ARBA" id="ARBA00023040"/>
    </source>
</evidence>
<dbReference type="InterPro" id="IPR036734">
    <property type="entry name" value="Neur_chan_lig-bd_sf"/>
</dbReference>
<dbReference type="PRINTS" id="PR01012">
    <property type="entry name" value="NRPEPTIDEYR"/>
</dbReference>
<feature type="transmembrane region" description="Helical" evidence="11">
    <location>
        <begin position="102"/>
        <end position="123"/>
    </location>
</feature>
<comment type="similarity">
    <text evidence="2 10">Belongs to the G-protein coupled receptor 1 family.</text>
</comment>
<keyword evidence="5 11" id="KW-1133">Transmembrane helix</keyword>
<dbReference type="GO" id="GO:0005230">
    <property type="term" value="F:extracellular ligand-gated monoatomic ion channel activity"/>
    <property type="evidence" value="ECO:0007669"/>
    <property type="project" value="InterPro"/>
</dbReference>
<dbReference type="SUPFAM" id="SSF63712">
    <property type="entry name" value="Nicotinic receptor ligand binding domain-like"/>
    <property type="match status" value="1"/>
</dbReference>
<dbReference type="RefSeq" id="XP_028967749.1">
    <property type="nucleotide sequence ID" value="XM_029111916.1"/>
</dbReference>
<keyword evidence="3" id="KW-1003">Cell membrane</keyword>
<evidence type="ECO:0000256" key="4">
    <source>
        <dbReference type="ARBA" id="ARBA00022692"/>
    </source>
</evidence>
<evidence type="ECO:0000256" key="7">
    <source>
        <dbReference type="ARBA" id="ARBA00023136"/>
    </source>
</evidence>
<protein>
    <submittedName>
        <fullName evidence="14">Uncharacterized protein LOC100908938</fullName>
    </submittedName>
</protein>
<evidence type="ECO:0000259" key="12">
    <source>
        <dbReference type="PROSITE" id="PS50262"/>
    </source>
</evidence>
<dbReference type="Gene3D" id="1.20.58.390">
    <property type="entry name" value="Neurotransmitter-gated ion-channel transmembrane domain"/>
    <property type="match status" value="1"/>
</dbReference>
<dbReference type="InterPro" id="IPR038050">
    <property type="entry name" value="Neuro_actylchol_rec"/>
</dbReference>
<evidence type="ECO:0000256" key="8">
    <source>
        <dbReference type="ARBA" id="ARBA00023170"/>
    </source>
</evidence>
<proteinExistence type="inferred from homology"/>
<feature type="transmembrane region" description="Helical" evidence="11">
    <location>
        <begin position="64"/>
        <end position="90"/>
    </location>
</feature>
<feature type="transmembrane region" description="Helical" evidence="11">
    <location>
        <begin position="324"/>
        <end position="345"/>
    </location>
</feature>
<evidence type="ECO:0000256" key="9">
    <source>
        <dbReference type="ARBA" id="ARBA00023224"/>
    </source>
</evidence>
<dbReference type="PROSITE" id="PS00236">
    <property type="entry name" value="NEUROTR_ION_CHANNEL"/>
    <property type="match status" value="1"/>
</dbReference>
<accession>A0AAJ7SFW1</accession>
<evidence type="ECO:0000256" key="5">
    <source>
        <dbReference type="ARBA" id="ARBA00022989"/>
    </source>
</evidence>
<name>A0AAJ7SFW1_9ACAR</name>
<evidence type="ECO:0000256" key="3">
    <source>
        <dbReference type="ARBA" id="ARBA00022475"/>
    </source>
</evidence>
<dbReference type="SUPFAM" id="SSF90112">
    <property type="entry name" value="Neurotransmitter-gated ion-channel transmembrane pore"/>
    <property type="match status" value="1"/>
</dbReference>
<feature type="transmembrane region" description="Helical" evidence="11">
    <location>
        <begin position="365"/>
        <end position="385"/>
    </location>
</feature>
<dbReference type="Proteomes" id="UP000694867">
    <property type="component" value="Unplaced"/>
</dbReference>
<dbReference type="InterPro" id="IPR006202">
    <property type="entry name" value="Neur_chan_lig-bd"/>
</dbReference>
<keyword evidence="13" id="KW-1185">Reference proteome</keyword>
<dbReference type="PRINTS" id="PR00237">
    <property type="entry name" value="GPCRRHODOPSN"/>
</dbReference>
<feature type="transmembrane region" description="Helical" evidence="11">
    <location>
        <begin position="591"/>
        <end position="614"/>
    </location>
</feature>
<dbReference type="InterPro" id="IPR036719">
    <property type="entry name" value="Neuro-gated_channel_TM_sf"/>
</dbReference>
<sequence length="771" mass="88228">MVMDAANSSDPLVQIQGPSRLSIPWTTGIIVAAYGSIFVLGLIGNSLVILTLTRNKRMKVATNVFLLNLAVSDLLLGVFCMPFTLSGALLRNFIFGELMCKLIPFLQGVTVAVSVWTLVVISVERYLAVCSPLSQHGSSFASRHALLITLIIWIVALATMSPTFLLSELRPVGETGRQKCREMWTDKYKEYAFNIGLDLMLFALPMIAMSFAYGNICWMLKRGLTEEKPIHMNHMSEIVIAGTSGCAVLSDKTSQEVIDREPRLIVKWSRVEENSEPLATTELTNQKWPTTALNGSEVSSSAKEMIRFMRTNTYEHRMAVRNRVIRMMFVVVIEFFICWTPIYVINTVNSISPAHLSPLGSRGVSLFHLLAYCSSCCNPITYCFMNRNFRREFRRAVRCNEFGMELLLIMNWTVNEEICKLDRDRMRALSISAPEAANETATIPPDQMDEFWYPDLYFDQASSVVMPSEVNPTKNLRMMRLENGCEFKTRIKLSTAIRCVMDFIWFPVDTQVCPINIRSFIYPEKNVGFYWRYFPEDATRNALRIDPGLLSLQYSLGYEYFPELRDRWSDPIYAEFKARGVSFVLRFRRNVFYQILNTYIPFLGNVITAFAAFWMSSQAIASRINMTTITLLAMFTQMSTYRTQLPQLPLVTACDSFVMLCMLNVFASTVECVLVQRANHLMKRDGKGPKRIVSRQKHFFNQKTSKRDKKSPKRNPMALFPRIFHPRSWQKPQRAVQEPLMVDGVMRKYLVAEFVLLVCVAHPLALVFLAR</sequence>
<organism evidence="13 14">
    <name type="scientific">Galendromus occidentalis</name>
    <name type="common">western predatory mite</name>
    <dbReference type="NCBI Taxonomy" id="34638"/>
    <lineage>
        <taxon>Eukaryota</taxon>
        <taxon>Metazoa</taxon>
        <taxon>Ecdysozoa</taxon>
        <taxon>Arthropoda</taxon>
        <taxon>Chelicerata</taxon>
        <taxon>Arachnida</taxon>
        <taxon>Acari</taxon>
        <taxon>Parasitiformes</taxon>
        <taxon>Mesostigmata</taxon>
        <taxon>Gamasina</taxon>
        <taxon>Phytoseioidea</taxon>
        <taxon>Phytoseiidae</taxon>
        <taxon>Typhlodrominae</taxon>
        <taxon>Galendromus</taxon>
    </lineage>
</organism>
<dbReference type="Gene3D" id="1.20.1070.10">
    <property type="entry name" value="Rhodopsin 7-helix transmembrane proteins"/>
    <property type="match status" value="1"/>
</dbReference>
<dbReference type="PROSITE" id="PS00237">
    <property type="entry name" value="G_PROTEIN_RECEP_F1_1"/>
    <property type="match status" value="1"/>
</dbReference>
<comment type="subcellular location">
    <subcellularLocation>
        <location evidence="1">Cell membrane</location>
        <topology evidence="1">Multi-pass membrane protein</topology>
    </subcellularLocation>
</comment>
<evidence type="ECO:0000256" key="11">
    <source>
        <dbReference type="SAM" id="Phobius"/>
    </source>
</evidence>
<dbReference type="InterPro" id="IPR006029">
    <property type="entry name" value="Neurotrans-gated_channel_TM"/>
</dbReference>